<evidence type="ECO:0000313" key="3">
    <source>
        <dbReference type="EMBL" id="MBB5490870.1"/>
    </source>
</evidence>
<accession>A0A840W1X5</accession>
<feature type="signal peptide" evidence="2">
    <location>
        <begin position="1"/>
        <end position="24"/>
    </location>
</feature>
<feature type="compositionally biased region" description="Polar residues" evidence="1">
    <location>
        <begin position="98"/>
        <end position="118"/>
    </location>
</feature>
<keyword evidence="4" id="KW-1185">Reference proteome</keyword>
<comment type="caution">
    <text evidence="3">The sequence shown here is derived from an EMBL/GenBank/DDBJ whole genome shotgun (WGS) entry which is preliminary data.</text>
</comment>
<name>A0A840W1X5_9ACTN</name>
<feature type="chain" id="PRO_5032879535" evidence="2">
    <location>
        <begin position="25"/>
        <end position="118"/>
    </location>
</feature>
<evidence type="ECO:0000256" key="1">
    <source>
        <dbReference type="SAM" id="MobiDB-lite"/>
    </source>
</evidence>
<gene>
    <name evidence="3" type="ORF">HNR07_002007</name>
</gene>
<organism evidence="3 4">
    <name type="scientific">Nocardiopsis metallicus</name>
    <dbReference type="NCBI Taxonomy" id="179819"/>
    <lineage>
        <taxon>Bacteria</taxon>
        <taxon>Bacillati</taxon>
        <taxon>Actinomycetota</taxon>
        <taxon>Actinomycetes</taxon>
        <taxon>Streptosporangiales</taxon>
        <taxon>Nocardiopsidaceae</taxon>
        <taxon>Nocardiopsis</taxon>
    </lineage>
</organism>
<dbReference type="AlphaFoldDB" id="A0A840W1X5"/>
<evidence type="ECO:0000313" key="4">
    <source>
        <dbReference type="Proteomes" id="UP000579647"/>
    </source>
</evidence>
<keyword evidence="2" id="KW-0732">Signal</keyword>
<proteinExistence type="predicted"/>
<reference evidence="3 4" key="1">
    <citation type="submission" date="2020-08" db="EMBL/GenBank/DDBJ databases">
        <title>Sequencing the genomes of 1000 actinobacteria strains.</title>
        <authorList>
            <person name="Klenk H.-P."/>
        </authorList>
    </citation>
    <scope>NUCLEOTIDE SEQUENCE [LARGE SCALE GENOMIC DNA]</scope>
    <source>
        <strain evidence="3 4">DSM 44598</strain>
    </source>
</reference>
<sequence>MTLLVLLAGALLVCPLLSPTAAQASAPRDESGALEDFYARMLEEHEGVFIEEELAGVLDRHEVAEDLRAQLAEHEYRNNVLVVGDPPTKCTWTCWPTRSPTTSRHRSWSSPPTATTWG</sequence>
<evidence type="ECO:0000256" key="2">
    <source>
        <dbReference type="SAM" id="SignalP"/>
    </source>
</evidence>
<protein>
    <submittedName>
        <fullName evidence="3">Uncharacterized protein</fullName>
    </submittedName>
</protein>
<dbReference type="EMBL" id="JACHDO010000001">
    <property type="protein sequence ID" value="MBB5490870.1"/>
    <property type="molecule type" value="Genomic_DNA"/>
</dbReference>
<dbReference type="Proteomes" id="UP000579647">
    <property type="component" value="Unassembled WGS sequence"/>
</dbReference>
<dbReference type="RefSeq" id="WP_184364493.1">
    <property type="nucleotide sequence ID" value="NZ_BAAAKM010000009.1"/>
</dbReference>
<feature type="region of interest" description="Disordered" evidence="1">
    <location>
        <begin position="96"/>
        <end position="118"/>
    </location>
</feature>